<gene>
    <name evidence="1" type="ORF">NM688_g7930</name>
</gene>
<proteinExistence type="predicted"/>
<dbReference type="Proteomes" id="UP001148662">
    <property type="component" value="Unassembled WGS sequence"/>
</dbReference>
<organism evidence="1 2">
    <name type="scientific">Phlebia brevispora</name>
    <dbReference type="NCBI Taxonomy" id="194682"/>
    <lineage>
        <taxon>Eukaryota</taxon>
        <taxon>Fungi</taxon>
        <taxon>Dikarya</taxon>
        <taxon>Basidiomycota</taxon>
        <taxon>Agaricomycotina</taxon>
        <taxon>Agaricomycetes</taxon>
        <taxon>Polyporales</taxon>
        <taxon>Meruliaceae</taxon>
        <taxon>Phlebia</taxon>
    </lineage>
</organism>
<evidence type="ECO:0000313" key="2">
    <source>
        <dbReference type="Proteomes" id="UP001148662"/>
    </source>
</evidence>
<reference evidence="1" key="1">
    <citation type="submission" date="2022-07" db="EMBL/GenBank/DDBJ databases">
        <title>Genome Sequence of Phlebia brevispora.</title>
        <authorList>
            <person name="Buettner E."/>
        </authorList>
    </citation>
    <scope>NUCLEOTIDE SEQUENCE</scope>
    <source>
        <strain evidence="1">MPL23</strain>
    </source>
</reference>
<comment type="caution">
    <text evidence="1">The sequence shown here is derived from an EMBL/GenBank/DDBJ whole genome shotgun (WGS) entry which is preliminary data.</text>
</comment>
<dbReference type="EMBL" id="JANHOG010001984">
    <property type="protein sequence ID" value="KAJ3528909.1"/>
    <property type="molecule type" value="Genomic_DNA"/>
</dbReference>
<keyword evidence="2" id="KW-1185">Reference proteome</keyword>
<protein>
    <submittedName>
        <fullName evidence="1">Uncharacterized protein</fullName>
    </submittedName>
</protein>
<evidence type="ECO:0000313" key="1">
    <source>
        <dbReference type="EMBL" id="KAJ3528909.1"/>
    </source>
</evidence>
<sequence length="410" mass="45344">MLARGIPYAHCNRARTSMAPNTVAGNADQPSRLLVIRLGLPPEMMVRRTNGVSIHPIPQSLLPPVPYNSSFMHDLVRDSFIGQLIYYASGRRLLNYPEDRPDFVLPERYARASGMIVGTSPPSGESSETATLNDGRRVSKIVEKPEESTESSSDSQSAGNAEAQNSNEKQAKKDEEHLAVPAAQPDAEAGTSGHSLHRAQTREGHSLRRAITRDSRAGEGHSLNRPLTRESGYLHRAVTRESRLTGGHTIHRAVTRESMMEETMIGEEILRPPTRDIEKGGLEEERQRRLAEEEVNLNIVTWYSDDDPESPQNWSLLKKSFVTAAICILTFSIYIGASIFSPGIPDMSAKFHISDVAATFGLTMFVVGAGSHSPLQEPRRLYSLADAGGLRRLARACNWWRFDDRHLVAG</sequence>
<name>A0ACC1RZM2_9APHY</name>
<accession>A0ACC1RZM2</accession>